<accession>E6PN14</accession>
<protein>
    <submittedName>
        <fullName evidence="2">Helix-turn-helix motif</fullName>
    </submittedName>
</protein>
<proteinExistence type="predicted"/>
<dbReference type="Gene3D" id="1.10.260.40">
    <property type="entry name" value="lambda repressor-like DNA-binding domains"/>
    <property type="match status" value="1"/>
</dbReference>
<dbReference type="Pfam" id="PF01381">
    <property type="entry name" value="HTH_3"/>
    <property type="match status" value="1"/>
</dbReference>
<name>E6PN14_9ZZZZ</name>
<evidence type="ECO:0000259" key="1">
    <source>
        <dbReference type="PROSITE" id="PS50943"/>
    </source>
</evidence>
<feature type="domain" description="HTH cro/C1-type" evidence="1">
    <location>
        <begin position="55"/>
        <end position="110"/>
    </location>
</feature>
<dbReference type="CDD" id="cd00093">
    <property type="entry name" value="HTH_XRE"/>
    <property type="match status" value="1"/>
</dbReference>
<dbReference type="AlphaFoldDB" id="E6PN14"/>
<reference evidence="2" key="1">
    <citation type="submission" date="2009-10" db="EMBL/GenBank/DDBJ databases">
        <title>Diversity of trophic interactions inside an arsenic-rich microbial ecosystem.</title>
        <authorList>
            <person name="Bertin P.N."/>
            <person name="Heinrich-Salmeron A."/>
            <person name="Pelletier E."/>
            <person name="Goulhen-Chollet F."/>
            <person name="Arsene-Ploetze F."/>
            <person name="Gallien S."/>
            <person name="Calteau A."/>
            <person name="Vallenet D."/>
            <person name="Casiot C."/>
            <person name="Chane-Woon-Ming B."/>
            <person name="Giloteaux L."/>
            <person name="Barakat M."/>
            <person name="Bonnefoy V."/>
            <person name="Bruneel O."/>
            <person name="Chandler M."/>
            <person name="Cleiss J."/>
            <person name="Duran R."/>
            <person name="Elbaz-Poulichet F."/>
            <person name="Fonknechten N."/>
            <person name="Lauga B."/>
            <person name="Mornico D."/>
            <person name="Ortet P."/>
            <person name="Schaeffer C."/>
            <person name="Siguier P."/>
            <person name="Alexander Thil Smith A."/>
            <person name="Van Dorsselaer A."/>
            <person name="Weissenbach J."/>
            <person name="Medigue C."/>
            <person name="Le Paslier D."/>
        </authorList>
    </citation>
    <scope>NUCLEOTIDE SEQUENCE</scope>
</reference>
<dbReference type="GO" id="GO:0003677">
    <property type="term" value="F:DNA binding"/>
    <property type="evidence" value="ECO:0007669"/>
    <property type="project" value="InterPro"/>
</dbReference>
<dbReference type="EMBL" id="CABM01000024">
    <property type="protein sequence ID" value="CBH96316.1"/>
    <property type="molecule type" value="Genomic_DNA"/>
</dbReference>
<dbReference type="SMART" id="SM00530">
    <property type="entry name" value="HTH_XRE"/>
    <property type="match status" value="1"/>
</dbReference>
<dbReference type="SUPFAM" id="SSF47413">
    <property type="entry name" value="lambda repressor-like DNA-binding domains"/>
    <property type="match status" value="1"/>
</dbReference>
<dbReference type="InterPro" id="IPR001387">
    <property type="entry name" value="Cro/C1-type_HTH"/>
</dbReference>
<organism evidence="2">
    <name type="scientific">mine drainage metagenome</name>
    <dbReference type="NCBI Taxonomy" id="410659"/>
    <lineage>
        <taxon>unclassified sequences</taxon>
        <taxon>metagenomes</taxon>
        <taxon>ecological metagenomes</taxon>
    </lineage>
</organism>
<dbReference type="PROSITE" id="PS50943">
    <property type="entry name" value="HTH_CROC1"/>
    <property type="match status" value="1"/>
</dbReference>
<dbReference type="InterPro" id="IPR010982">
    <property type="entry name" value="Lambda_DNA-bd_dom_sf"/>
</dbReference>
<sequence>MKRNLAAELTEGSRALAASRTGKTLHSIKRTLLAVPKVRAEYDALGDEFAIAREMIAARARAGLSRAEVAQRMGTTQSVVARLESGKRPPSLRSVQRYAQAVGARAVVRLVA</sequence>
<evidence type="ECO:0000313" key="2">
    <source>
        <dbReference type="EMBL" id="CBH96316.1"/>
    </source>
</evidence>
<gene>
    <name evidence="2" type="ORF">CARN2_2257</name>
</gene>
<comment type="caution">
    <text evidence="2">The sequence shown here is derived from an EMBL/GenBank/DDBJ whole genome shotgun (WGS) entry which is preliminary data.</text>
</comment>